<evidence type="ECO:0000313" key="5">
    <source>
        <dbReference type="EMBL" id="VIP03605.1"/>
    </source>
</evidence>
<feature type="coiled-coil region" evidence="2">
    <location>
        <begin position="793"/>
        <end position="827"/>
    </location>
</feature>
<reference evidence="5" key="1">
    <citation type="submission" date="2019-04" db="EMBL/GenBank/DDBJ databases">
        <authorList>
            <consortium name="Science for Life Laboratories"/>
        </authorList>
    </citation>
    <scope>NUCLEOTIDE SEQUENCE</scope>
    <source>
        <strain evidence="5">MBLW1</strain>
    </source>
</reference>
<protein>
    <submittedName>
        <fullName evidence="5">Uncharacterized protein</fullName>
    </submittedName>
</protein>
<dbReference type="SUPFAM" id="SSF48452">
    <property type="entry name" value="TPR-like"/>
    <property type="match status" value="1"/>
</dbReference>
<dbReference type="EMBL" id="LR586016">
    <property type="protein sequence ID" value="VIP03605.1"/>
    <property type="molecule type" value="Genomic_DNA"/>
</dbReference>
<dbReference type="KEGG" id="tim:GMBLW1_03550"/>
<feature type="repeat" description="TPR" evidence="1">
    <location>
        <begin position="521"/>
        <end position="554"/>
    </location>
</feature>
<dbReference type="Proteomes" id="UP000464378">
    <property type="component" value="Chromosome"/>
</dbReference>
<dbReference type="InterPro" id="IPR011990">
    <property type="entry name" value="TPR-like_helical_dom_sf"/>
</dbReference>
<keyword evidence="6" id="KW-1185">Reference proteome</keyword>
<feature type="compositionally biased region" description="Pro residues" evidence="3">
    <location>
        <begin position="999"/>
        <end position="1248"/>
    </location>
</feature>
<evidence type="ECO:0000256" key="2">
    <source>
        <dbReference type="SAM" id="Coils"/>
    </source>
</evidence>
<dbReference type="EMBL" id="LR593887">
    <property type="protein sequence ID" value="VTS04578.1"/>
    <property type="molecule type" value="Genomic_DNA"/>
</dbReference>
<dbReference type="InParanoid" id="A0A6C2YRJ5"/>
<name>A0A6C2YRJ5_9BACT</name>
<evidence type="ECO:0000256" key="4">
    <source>
        <dbReference type="SAM" id="SignalP"/>
    </source>
</evidence>
<feature type="chain" id="PRO_5036172841" evidence="4">
    <location>
        <begin position="25"/>
        <end position="1342"/>
    </location>
</feature>
<dbReference type="RefSeq" id="WP_162658777.1">
    <property type="nucleotide sequence ID" value="NZ_LR593887.1"/>
</dbReference>
<proteinExistence type="predicted"/>
<dbReference type="GO" id="GO:0030288">
    <property type="term" value="C:outer membrane-bounded periplasmic space"/>
    <property type="evidence" value="ECO:0007669"/>
    <property type="project" value="InterPro"/>
</dbReference>
<sequence>MMQSWIRPLLGLALAISAWGCGDAAPRPKPQAVSETAPTILVGNPTDPGTIPVGNPPVALLPGNGSAPVTAGSTQSLSNYFPNSDIQISPLQQYETLLSQAVALLNERRDADALTALQQAQAIQDTELVRQEIQGIQQRLARRNGAAQTLKHLQAVLQVGRAEEASRLANDALLQYGDSDFAGDFVALKRQADAILSVQQQNQQRRLQQLIAEADAALSAKNYRTAATSFDQALALGADAAVQARAAQVRTTLERYDSLRTRADELRKHPDTLDEALTAYESAAQVWDTVQLRQDIEAVRLALSSRRERLAVGDFEVAANLGFPLNGKQIGEELLPTFKPQFDLVERSQLQAIAQELKLASAEFGDLGGARDAFARMTRARYLVVGSISALDGWTARARLIDLSNGLIVQTGKIVAPTPSDLVRRLPQLGRMLMLNDDQRLALEQQLLRDSVRVQPIVVAPIPPPPPVELPQPPPPVIVHATTPPVLDALSWDDFRTIPLGEAPPEPVVLSPVDVDRQRALRIAVELGDNMLARGQVAAATKHFQFALSIEPDRNDLRVRLDRCGPVRPLPPVIRPRMAIVHFAEFSPSPPLPPMIGAVTADQLAPYFTATHDVIERSQVYWYMGRLGFSLRDIIVDPMKRLLLARSMGVRYLLVGGIRSISVRPPHTEMEVSTHLIDAEYGIRVGTAAVQVSSATALRFALPELARQTLLSERDRRQWQREAEAYQAILMEIDRLDRQANYTAALVMVDRALTIRPDSVEVLAFRDRIRQHQRQAALEIARRQAWELEQQRIREAQIRAALLAQQAEAARREAELQAARFAAAEQQRIADQRARAAEGLLIQARLAGKRGDVTIALNLFESANGIAPSATVRAEMQRLRDEAAARDVARQQAEIQARQQAIAQRQAEEAARARAMILEQQRQREAAELARQQAFEQQQANEITSLLRVADREIALGRYERAISALQTARGIRPNADVERKLQSTLQLAANQPRSKPTIPTPPPLPTTRPTPPMPTPTPPTPKPMPVPVPVPKTTPTPPPLPMTPPPLPKPVIPPPVPKSIPTPTPTPTPKPVVPPPLPQTPPPLPKTMPAPTPSPKPVVPPPLPMTPPPLPKTVPPPVPTPTPTPKPVPPPLPKANPMPKAIPTPTPTPTPKPVVPPPLPQTPPPLPKTMPAPKPVVPPPLPMTPPPLPKATPTPTPTPKPTVPPPLPMTPPPVPMPTPKPMTPPPLPTVPPPLPKATPQPKPPVPKSPDTSTLEARATALTSSGSYAEAKRVWQAVQSQAPQHPTAAKRVQFVDLLATAAGQLKSGNRPAATASAQAALQLFPGDAAAQGLLNQAKTGKK</sequence>
<feature type="signal peptide" evidence="4">
    <location>
        <begin position="1"/>
        <end position="24"/>
    </location>
</feature>
<keyword evidence="4" id="KW-0732">Signal</keyword>
<evidence type="ECO:0000256" key="3">
    <source>
        <dbReference type="SAM" id="MobiDB-lite"/>
    </source>
</evidence>
<keyword evidence="1" id="KW-0802">TPR repeat</keyword>
<dbReference type="PROSITE" id="PS50005">
    <property type="entry name" value="TPR"/>
    <property type="match status" value="1"/>
</dbReference>
<dbReference type="InterPro" id="IPR019734">
    <property type="entry name" value="TPR_rpt"/>
</dbReference>
<organism evidence="5">
    <name type="scientific">Tuwongella immobilis</name>
    <dbReference type="NCBI Taxonomy" id="692036"/>
    <lineage>
        <taxon>Bacteria</taxon>
        <taxon>Pseudomonadati</taxon>
        <taxon>Planctomycetota</taxon>
        <taxon>Planctomycetia</taxon>
        <taxon>Gemmatales</taxon>
        <taxon>Gemmataceae</taxon>
        <taxon>Tuwongella</taxon>
    </lineage>
</organism>
<accession>A0A6C2YRJ5</accession>
<dbReference type="Gene3D" id="3.40.50.10610">
    <property type="entry name" value="ABC-type transport auxiliary lipoprotein component"/>
    <property type="match status" value="1"/>
</dbReference>
<feature type="region of interest" description="Disordered" evidence="3">
    <location>
        <begin position="987"/>
        <end position="1267"/>
    </location>
</feature>
<gene>
    <name evidence="5" type="ORF">GMBLW1_03550</name>
</gene>
<dbReference type="PRINTS" id="PR01217">
    <property type="entry name" value="PRICHEXTENSN"/>
</dbReference>
<dbReference type="InterPro" id="IPR005534">
    <property type="entry name" value="Curli_assmbl/transp-comp_CsgG"/>
</dbReference>
<feature type="compositionally biased region" description="Polar residues" evidence="3">
    <location>
        <begin position="1250"/>
        <end position="1267"/>
    </location>
</feature>
<feature type="coiled-coil region" evidence="2">
    <location>
        <begin position="903"/>
        <end position="937"/>
    </location>
</feature>
<evidence type="ECO:0000256" key="1">
    <source>
        <dbReference type="PROSITE-ProRule" id="PRU00339"/>
    </source>
</evidence>
<evidence type="ECO:0000313" key="6">
    <source>
        <dbReference type="Proteomes" id="UP000464378"/>
    </source>
</evidence>
<keyword evidence="2" id="KW-0175">Coiled coil</keyword>
<dbReference type="Pfam" id="PF03783">
    <property type="entry name" value="CsgG"/>
    <property type="match status" value="1"/>
</dbReference>